<evidence type="ECO:0000256" key="8">
    <source>
        <dbReference type="ARBA" id="ARBA00060767"/>
    </source>
</evidence>
<dbReference type="GO" id="GO:0043527">
    <property type="term" value="C:tRNA methyltransferase complex"/>
    <property type="evidence" value="ECO:0007669"/>
    <property type="project" value="TreeGrafter"/>
</dbReference>
<evidence type="ECO:0000256" key="4">
    <source>
        <dbReference type="ARBA" id="ARBA00022679"/>
    </source>
</evidence>
<comment type="pathway">
    <text evidence="7 9">tRNA modification; N(7)-methylguanine-tRNA biosynthesis.</text>
</comment>
<dbReference type="EMBL" id="NOII01000002">
    <property type="protein sequence ID" value="OYD58254.1"/>
    <property type="molecule type" value="Genomic_DNA"/>
</dbReference>
<evidence type="ECO:0000256" key="3">
    <source>
        <dbReference type="ARBA" id="ARBA00022603"/>
    </source>
</evidence>
<dbReference type="PANTHER" id="PTHR23417">
    <property type="entry name" value="3-DEOXY-D-MANNO-OCTULOSONIC-ACID TRANSFERASE/TRNA GUANINE-N 7 - -METHYLTRANSFERASE"/>
    <property type="match status" value="1"/>
</dbReference>
<dbReference type="NCBIfam" id="NF001080">
    <property type="entry name" value="PRK00121.2-2"/>
    <property type="match status" value="1"/>
</dbReference>
<dbReference type="InterPro" id="IPR003358">
    <property type="entry name" value="tRNA_(Gua-N-7)_MeTrfase_Trmb"/>
</dbReference>
<reference evidence="10 11" key="1">
    <citation type="submission" date="2017-07" db="EMBL/GenBank/DDBJ databases">
        <title>Fictibacillus sp. nov. GDSW-R2A3 Genome sequencing and assembly.</title>
        <authorList>
            <person name="Mayilraj S."/>
        </authorList>
    </citation>
    <scope>NUCLEOTIDE SEQUENCE [LARGE SCALE GENOMIC DNA]</scope>
    <source>
        <strain evidence="10 11">GDSW-R2A3</strain>
    </source>
</reference>
<name>A0A235FB65_9BACL</name>
<feature type="binding site" evidence="9">
    <location>
        <position position="118"/>
    </location>
    <ligand>
        <name>S-adenosyl-L-methionine</name>
        <dbReference type="ChEBI" id="CHEBI:59789"/>
    </ligand>
</feature>
<sequence length="212" mass="24805">MRQRFKPWAKDKLLSHPEISPVNPAEWKGRWSEYFGNDGPIHLEAGTGKGRFITGMGIQNPEVNYLGMEIYDSILVTALDRIKESGISNVRIIRENAEKLSDFFEEGELDRIYLNFSDPWPKSKHEKRRLTSEFFLAQYEKVLNGKGEIHFKTDNQGLFEYSLHSMSKYGMTLKNVSLDLHKSSFENNVMTEYEEKFSEKGFRIYRLEAEFK</sequence>
<evidence type="ECO:0000256" key="7">
    <source>
        <dbReference type="ARBA" id="ARBA00060552"/>
    </source>
</evidence>
<evidence type="ECO:0000256" key="6">
    <source>
        <dbReference type="ARBA" id="ARBA00022694"/>
    </source>
</evidence>
<feature type="binding site" evidence="9">
    <location>
        <position position="69"/>
    </location>
    <ligand>
        <name>S-adenosyl-L-methionine</name>
        <dbReference type="ChEBI" id="CHEBI:59789"/>
    </ligand>
</feature>
<feature type="binding site" evidence="9">
    <location>
        <position position="44"/>
    </location>
    <ligand>
        <name>S-adenosyl-L-methionine</name>
        <dbReference type="ChEBI" id="CHEBI:59789"/>
    </ligand>
</feature>
<organism evidence="10 11">
    <name type="scientific">Fictibacillus aquaticus</name>
    <dbReference type="NCBI Taxonomy" id="2021314"/>
    <lineage>
        <taxon>Bacteria</taxon>
        <taxon>Bacillati</taxon>
        <taxon>Bacillota</taxon>
        <taxon>Bacilli</taxon>
        <taxon>Bacillales</taxon>
        <taxon>Fictibacillaceae</taxon>
        <taxon>Fictibacillus</taxon>
    </lineage>
</organism>
<keyword evidence="4 9" id="KW-0808">Transferase</keyword>
<dbReference type="Proteomes" id="UP000215059">
    <property type="component" value="Unassembled WGS sequence"/>
</dbReference>
<dbReference type="Pfam" id="PF02390">
    <property type="entry name" value="Methyltransf_4"/>
    <property type="match status" value="1"/>
</dbReference>
<keyword evidence="5 9" id="KW-0949">S-adenosyl-L-methionine</keyword>
<dbReference type="PROSITE" id="PS51625">
    <property type="entry name" value="SAM_MT_TRMB"/>
    <property type="match status" value="1"/>
</dbReference>
<dbReference type="InterPro" id="IPR055361">
    <property type="entry name" value="tRNA_methyltr_TrmB_bact"/>
</dbReference>
<dbReference type="UniPathway" id="UPA00989"/>
<feature type="region of interest" description="Interaction with RNA" evidence="9">
    <location>
        <begin position="124"/>
        <end position="129"/>
    </location>
</feature>
<comment type="similarity">
    <text evidence="8 9">Belongs to the class I-like SAM-binding methyltransferase superfamily. TrmB family.</text>
</comment>
<dbReference type="PANTHER" id="PTHR23417:SF14">
    <property type="entry name" value="PENTACOTRIPEPTIDE-REPEAT REGION OF PRORP DOMAIN-CONTAINING PROTEIN"/>
    <property type="match status" value="1"/>
</dbReference>
<evidence type="ECO:0000313" key="10">
    <source>
        <dbReference type="EMBL" id="OYD58254.1"/>
    </source>
</evidence>
<dbReference type="SUPFAM" id="SSF53335">
    <property type="entry name" value="S-adenosyl-L-methionine-dependent methyltransferases"/>
    <property type="match status" value="1"/>
</dbReference>
<keyword evidence="11" id="KW-1185">Reference proteome</keyword>
<dbReference type="GO" id="GO:0008176">
    <property type="term" value="F:tRNA (guanine(46)-N7)-methyltransferase activity"/>
    <property type="evidence" value="ECO:0007669"/>
    <property type="project" value="UniProtKB-UniRule"/>
</dbReference>
<evidence type="ECO:0000256" key="5">
    <source>
        <dbReference type="ARBA" id="ARBA00022691"/>
    </source>
</evidence>
<dbReference type="AlphaFoldDB" id="A0A235FB65"/>
<comment type="function">
    <text evidence="2 9">Catalyzes the formation of N(7)-methylguanine at position 46 (m7G46) in tRNA.</text>
</comment>
<gene>
    <name evidence="9" type="primary">trmB</name>
    <name evidence="10" type="ORF">CGZ90_10255</name>
</gene>
<proteinExistence type="inferred from homology"/>
<feature type="binding site" evidence="9">
    <location>
        <position position="122"/>
    </location>
    <ligand>
        <name>substrate</name>
    </ligand>
</feature>
<dbReference type="HAMAP" id="MF_01057">
    <property type="entry name" value="tRNA_methyltr_TrmB"/>
    <property type="match status" value="1"/>
</dbReference>
<feature type="binding site" evidence="9">
    <location>
        <position position="154"/>
    </location>
    <ligand>
        <name>substrate</name>
    </ligand>
</feature>
<comment type="caution">
    <text evidence="10">The sequence shown here is derived from an EMBL/GenBank/DDBJ whole genome shotgun (WGS) entry which is preliminary data.</text>
</comment>
<dbReference type="InterPro" id="IPR029063">
    <property type="entry name" value="SAM-dependent_MTases_sf"/>
</dbReference>
<dbReference type="RefSeq" id="WP_094252395.1">
    <property type="nucleotide sequence ID" value="NZ_JBHLXL010000001.1"/>
</dbReference>
<keyword evidence="6 9" id="KW-0819">tRNA processing</keyword>
<evidence type="ECO:0000313" key="11">
    <source>
        <dbReference type="Proteomes" id="UP000215059"/>
    </source>
</evidence>
<dbReference type="NCBIfam" id="TIGR00091">
    <property type="entry name" value="tRNA (guanosine(46)-N7)-methyltransferase TrmB"/>
    <property type="match status" value="1"/>
</dbReference>
<evidence type="ECO:0000256" key="1">
    <source>
        <dbReference type="ARBA" id="ARBA00000142"/>
    </source>
</evidence>
<dbReference type="OrthoDB" id="9802090at2"/>
<dbReference type="EC" id="2.1.1.33" evidence="9"/>
<accession>A0A235FB65</accession>
<keyword evidence="3 9" id="KW-0489">Methyltransferase</keyword>
<protein>
    <recommendedName>
        <fullName evidence="9">tRNA (guanine-N(7)-)-methyltransferase</fullName>
        <ecNumber evidence="9">2.1.1.33</ecNumber>
    </recommendedName>
    <alternativeName>
        <fullName evidence="9">tRNA (guanine(46)-N(7))-methyltransferase</fullName>
    </alternativeName>
    <alternativeName>
        <fullName evidence="9">tRNA(m7G46)-methyltransferase</fullName>
    </alternativeName>
</protein>
<dbReference type="CDD" id="cd02440">
    <property type="entry name" value="AdoMet_MTases"/>
    <property type="match status" value="1"/>
</dbReference>
<feature type="binding site" evidence="9">
    <location>
        <begin position="191"/>
        <end position="194"/>
    </location>
    <ligand>
        <name>substrate</name>
    </ligand>
</feature>
<dbReference type="FunFam" id="3.40.50.150:FF:000035">
    <property type="entry name" value="tRNA (guanine-N(7)-)-methyltransferase"/>
    <property type="match status" value="1"/>
</dbReference>
<dbReference type="Gene3D" id="3.40.50.150">
    <property type="entry name" value="Vaccinia Virus protein VP39"/>
    <property type="match status" value="1"/>
</dbReference>
<evidence type="ECO:0000256" key="9">
    <source>
        <dbReference type="HAMAP-Rule" id="MF_01057"/>
    </source>
</evidence>
<evidence type="ECO:0000256" key="2">
    <source>
        <dbReference type="ARBA" id="ARBA00003015"/>
    </source>
</evidence>
<comment type="catalytic activity">
    <reaction evidence="1 9">
        <text>guanosine(46) in tRNA + S-adenosyl-L-methionine = N(7)-methylguanosine(46) in tRNA + S-adenosyl-L-homocysteine</text>
        <dbReference type="Rhea" id="RHEA:42708"/>
        <dbReference type="Rhea" id="RHEA-COMP:10188"/>
        <dbReference type="Rhea" id="RHEA-COMP:10189"/>
        <dbReference type="ChEBI" id="CHEBI:57856"/>
        <dbReference type="ChEBI" id="CHEBI:59789"/>
        <dbReference type="ChEBI" id="CHEBI:74269"/>
        <dbReference type="ChEBI" id="CHEBI:74480"/>
        <dbReference type="EC" id="2.1.1.33"/>
    </reaction>
</comment>
<feature type="binding site" evidence="9">
    <location>
        <position position="96"/>
    </location>
    <ligand>
        <name>S-adenosyl-L-methionine</name>
        <dbReference type="ChEBI" id="CHEBI:59789"/>
    </ligand>
</feature>